<dbReference type="OrthoDB" id="517356at2"/>
<comment type="caution">
    <text evidence="4">The sequence shown here is derived from an EMBL/GenBank/DDBJ whole genome shotgun (WGS) entry which is preliminary data.</text>
</comment>
<dbReference type="InterPro" id="IPR037143">
    <property type="entry name" value="4-PPantetheinyl_Trfase_dom_sf"/>
</dbReference>
<sequence length="244" mass="27060">MEEKIKSLYTKLSNQSIENSDSVISTDVFSSVLLDRFTAELSKLGVTWDKEPTSINMLIGNAARPVVATSVSMENTVKKENSKTLAIGTDIQKLDKFPKVKDFWEEPFYTDTFSATEIGYCLKKSNPIESFAGIFAAKEAVFKATGIARQDVIINHTDKGMPVCDYASISISHDGDYAVATAFIGNQTIVSVSDDENRSIETIKPSVANIPKQTSHSNRLLWSLCFILIVGYIIYKEFLEALIF</sequence>
<evidence type="ECO:0000313" key="5">
    <source>
        <dbReference type="Proteomes" id="UP000321578"/>
    </source>
</evidence>
<dbReference type="InterPro" id="IPR008278">
    <property type="entry name" value="4-PPantetheinyl_Trfase_dom"/>
</dbReference>
<reference evidence="4 5" key="1">
    <citation type="submission" date="2019-08" db="EMBL/GenBank/DDBJ databases">
        <title>Genomes of Subsaximicrobium wynnwilliamsii strains.</title>
        <authorList>
            <person name="Bowman J.P."/>
        </authorList>
    </citation>
    <scope>NUCLEOTIDE SEQUENCE [LARGE SCALE GENOMIC DNA]</scope>
    <source>
        <strain evidence="4 5">2-80-2</strain>
    </source>
</reference>
<dbReference type="Gene3D" id="3.90.470.20">
    <property type="entry name" value="4'-phosphopantetheinyl transferase domain"/>
    <property type="match status" value="1"/>
</dbReference>
<keyword evidence="5" id="KW-1185">Reference proteome</keyword>
<dbReference type="EMBL" id="VORO01000009">
    <property type="protein sequence ID" value="TXD89074.1"/>
    <property type="molecule type" value="Genomic_DNA"/>
</dbReference>
<evidence type="ECO:0000256" key="1">
    <source>
        <dbReference type="ARBA" id="ARBA00022679"/>
    </source>
</evidence>
<dbReference type="Proteomes" id="UP000321578">
    <property type="component" value="Unassembled WGS sequence"/>
</dbReference>
<evidence type="ECO:0000313" key="4">
    <source>
        <dbReference type="EMBL" id="TXD89074.1"/>
    </source>
</evidence>
<proteinExistence type="predicted"/>
<dbReference type="RefSeq" id="WP_147086428.1">
    <property type="nucleotide sequence ID" value="NZ_VORM01000032.1"/>
</dbReference>
<dbReference type="GO" id="GO:0008897">
    <property type="term" value="F:holo-[acyl-carrier-protein] synthase activity"/>
    <property type="evidence" value="ECO:0007669"/>
    <property type="project" value="InterPro"/>
</dbReference>
<evidence type="ECO:0000256" key="2">
    <source>
        <dbReference type="SAM" id="Phobius"/>
    </source>
</evidence>
<name>A0A5C6ZKC8_9FLAO</name>
<evidence type="ECO:0000259" key="3">
    <source>
        <dbReference type="Pfam" id="PF01648"/>
    </source>
</evidence>
<dbReference type="GO" id="GO:0000287">
    <property type="term" value="F:magnesium ion binding"/>
    <property type="evidence" value="ECO:0007669"/>
    <property type="project" value="InterPro"/>
</dbReference>
<keyword evidence="2" id="KW-1133">Transmembrane helix</keyword>
<organism evidence="4 5">
    <name type="scientific">Subsaximicrobium wynnwilliamsii</name>
    <dbReference type="NCBI Taxonomy" id="291179"/>
    <lineage>
        <taxon>Bacteria</taxon>
        <taxon>Pseudomonadati</taxon>
        <taxon>Bacteroidota</taxon>
        <taxon>Flavobacteriia</taxon>
        <taxon>Flavobacteriales</taxon>
        <taxon>Flavobacteriaceae</taxon>
        <taxon>Subsaximicrobium</taxon>
    </lineage>
</organism>
<dbReference type="SUPFAM" id="SSF56214">
    <property type="entry name" value="4'-phosphopantetheinyl transferase"/>
    <property type="match status" value="1"/>
</dbReference>
<keyword evidence="2" id="KW-0472">Membrane</keyword>
<keyword evidence="1 4" id="KW-0808">Transferase</keyword>
<gene>
    <name evidence="4" type="ORF">ESY86_09875</name>
</gene>
<keyword evidence="2" id="KW-0812">Transmembrane</keyword>
<dbReference type="Pfam" id="PF01648">
    <property type="entry name" value="ACPS"/>
    <property type="match status" value="1"/>
</dbReference>
<dbReference type="AlphaFoldDB" id="A0A5C6ZKC8"/>
<feature type="domain" description="4'-phosphopantetheinyl transferase" evidence="3">
    <location>
        <begin position="86"/>
        <end position="151"/>
    </location>
</feature>
<accession>A0A5C6ZKC8</accession>
<feature type="transmembrane region" description="Helical" evidence="2">
    <location>
        <begin position="219"/>
        <end position="235"/>
    </location>
</feature>
<protein>
    <submittedName>
        <fullName evidence="4">4'-phosphopantetheinyl transferase superfamily protein</fullName>
    </submittedName>
</protein>